<keyword evidence="2 4" id="KW-0378">Hydrolase</keyword>
<dbReference type="EMBL" id="JBHUFD010000002">
    <property type="protein sequence ID" value="MFD1872160.1"/>
    <property type="molecule type" value="Genomic_DNA"/>
</dbReference>
<dbReference type="InterPro" id="IPR013320">
    <property type="entry name" value="ConA-like_dom_sf"/>
</dbReference>
<evidence type="ECO:0000256" key="2">
    <source>
        <dbReference type="ARBA" id="ARBA00022801"/>
    </source>
</evidence>
<evidence type="ECO:0000256" key="4">
    <source>
        <dbReference type="RuleBase" id="RU361187"/>
    </source>
</evidence>
<protein>
    <submittedName>
        <fullName evidence="7">Family 43 glycosylhydrolase</fullName>
    </submittedName>
</protein>
<dbReference type="PANTHER" id="PTHR42812:SF5">
    <property type="entry name" value="ENDO-ARABINASE"/>
    <property type="match status" value="1"/>
</dbReference>
<dbReference type="SUPFAM" id="SSF75005">
    <property type="entry name" value="Arabinanase/levansucrase/invertase"/>
    <property type="match status" value="1"/>
</dbReference>
<evidence type="ECO:0000313" key="7">
    <source>
        <dbReference type="EMBL" id="MFD1872160.1"/>
    </source>
</evidence>
<evidence type="ECO:0000256" key="3">
    <source>
        <dbReference type="ARBA" id="ARBA00023295"/>
    </source>
</evidence>
<dbReference type="PANTHER" id="PTHR42812">
    <property type="entry name" value="BETA-XYLOSIDASE"/>
    <property type="match status" value="1"/>
</dbReference>
<dbReference type="Pfam" id="PF04616">
    <property type="entry name" value="Glyco_hydro_43"/>
    <property type="match status" value="1"/>
</dbReference>
<dbReference type="Gene3D" id="2.115.10.20">
    <property type="entry name" value="Glycosyl hydrolase domain, family 43"/>
    <property type="match status" value="1"/>
</dbReference>
<evidence type="ECO:0000259" key="6">
    <source>
        <dbReference type="Pfam" id="PF17851"/>
    </source>
</evidence>
<dbReference type="InterPro" id="IPR041542">
    <property type="entry name" value="GH43_C2"/>
</dbReference>
<accession>A0ABW4QRV9</accession>
<evidence type="ECO:0000313" key="8">
    <source>
        <dbReference type="Proteomes" id="UP001597197"/>
    </source>
</evidence>
<sequence>MRFYSCYRSLAALALLGAAPLLAAGQAPAKAKKPQPQSGASVARKLVPTPIANPVLAGDYPDPSVTKVGNTYWASATSSNWGPTFPLLKSTDLQHWSLVGHVFPGERPAWADYYFWAPEISQGTNGKTYVFYTAHQRGGNLAVGVASADRPEGPYQDHGPLVGQPDGSIDGFPMLDEKGQPYLIWKEDGNSVQKPTPIWAQRLSADRTKLVGEKKELFRNTAPWEGNLVEGPSLVRHGGYFYMFYAANGCCGGSCTYGTGVARAKSLLGPWEKYDRNPILTKGDAWTCPGHGTALERNGRWYLLHHAYQVGSFQYVGRQGVLSEFTWTAAGWPQFITSYDTPAATAPSVPNVVADEFTGARLGVSWQWPVEDKPQFALRDGQLHLTARPDKGGTALGRTTLDANYTATTILLNPGALPAGTTAGLGALGDPNNALTIVASAGQLRVQELRDGKTRTLAEAALPAASPALHLRVQAQGGSHYRFASSPDGRTWTELLLAGATADGSFLPPWDRGVRIGVVALGPASATAVFERFELVNK</sequence>
<feature type="chain" id="PRO_5045615522" evidence="5">
    <location>
        <begin position="24"/>
        <end position="538"/>
    </location>
</feature>
<comment type="similarity">
    <text evidence="1 4">Belongs to the glycosyl hydrolase 43 family.</text>
</comment>
<feature type="domain" description="Beta-xylosidase C-terminal Concanavalin A-like" evidence="6">
    <location>
        <begin position="355"/>
        <end position="534"/>
    </location>
</feature>
<evidence type="ECO:0000256" key="5">
    <source>
        <dbReference type="SAM" id="SignalP"/>
    </source>
</evidence>
<dbReference type="Pfam" id="PF17851">
    <property type="entry name" value="GH43_C2"/>
    <property type="match status" value="1"/>
</dbReference>
<dbReference type="InterPro" id="IPR006710">
    <property type="entry name" value="Glyco_hydro_43"/>
</dbReference>
<keyword evidence="5" id="KW-0732">Signal</keyword>
<dbReference type="InterPro" id="IPR051795">
    <property type="entry name" value="Glycosyl_Hydrlase_43"/>
</dbReference>
<reference evidence="8" key="1">
    <citation type="journal article" date="2019" name="Int. J. Syst. Evol. Microbiol.">
        <title>The Global Catalogue of Microorganisms (GCM) 10K type strain sequencing project: providing services to taxonomists for standard genome sequencing and annotation.</title>
        <authorList>
            <consortium name="The Broad Institute Genomics Platform"/>
            <consortium name="The Broad Institute Genome Sequencing Center for Infectious Disease"/>
            <person name="Wu L."/>
            <person name="Ma J."/>
        </authorList>
    </citation>
    <scope>NUCLEOTIDE SEQUENCE [LARGE SCALE GENOMIC DNA]</scope>
    <source>
        <strain evidence="8">CGMCC 1.15795</strain>
    </source>
</reference>
<dbReference type="RefSeq" id="WP_382312542.1">
    <property type="nucleotide sequence ID" value="NZ_JBHUFD010000002.1"/>
</dbReference>
<keyword evidence="3 4" id="KW-0326">Glycosidase</keyword>
<proteinExistence type="inferred from homology"/>
<name>A0ABW4QRV9_9BACT</name>
<dbReference type="Proteomes" id="UP001597197">
    <property type="component" value="Unassembled WGS sequence"/>
</dbReference>
<keyword evidence="8" id="KW-1185">Reference proteome</keyword>
<evidence type="ECO:0000256" key="1">
    <source>
        <dbReference type="ARBA" id="ARBA00009865"/>
    </source>
</evidence>
<gene>
    <name evidence="7" type="ORF">ACFSDX_06965</name>
</gene>
<organism evidence="7 8">
    <name type="scientific">Hymenobacter bucti</name>
    <dbReference type="NCBI Taxonomy" id="1844114"/>
    <lineage>
        <taxon>Bacteria</taxon>
        <taxon>Pseudomonadati</taxon>
        <taxon>Bacteroidota</taxon>
        <taxon>Cytophagia</taxon>
        <taxon>Cytophagales</taxon>
        <taxon>Hymenobacteraceae</taxon>
        <taxon>Hymenobacter</taxon>
    </lineage>
</organism>
<dbReference type="Gene3D" id="2.60.120.200">
    <property type="match status" value="1"/>
</dbReference>
<dbReference type="SUPFAM" id="SSF49899">
    <property type="entry name" value="Concanavalin A-like lectins/glucanases"/>
    <property type="match status" value="1"/>
</dbReference>
<dbReference type="CDD" id="cd08999">
    <property type="entry name" value="GH43_ABN-like"/>
    <property type="match status" value="1"/>
</dbReference>
<dbReference type="InterPro" id="IPR023296">
    <property type="entry name" value="Glyco_hydro_beta-prop_sf"/>
</dbReference>
<feature type="signal peptide" evidence="5">
    <location>
        <begin position="1"/>
        <end position="23"/>
    </location>
</feature>
<comment type="caution">
    <text evidence="7">The sequence shown here is derived from an EMBL/GenBank/DDBJ whole genome shotgun (WGS) entry which is preliminary data.</text>
</comment>